<protein>
    <submittedName>
        <fullName evidence="9">Adventurous gliding motility protein S</fullName>
    </submittedName>
</protein>
<dbReference type="KEGG" id="bex:A11Q_734"/>
<organism evidence="9 10">
    <name type="scientific">Pseudobdellovibrio exovorus JSS</name>
    <dbReference type="NCBI Taxonomy" id="1184267"/>
    <lineage>
        <taxon>Bacteria</taxon>
        <taxon>Pseudomonadati</taxon>
        <taxon>Bdellovibrionota</taxon>
        <taxon>Bdellovibrionia</taxon>
        <taxon>Bdellovibrionales</taxon>
        <taxon>Pseudobdellovibrionaceae</taxon>
        <taxon>Pseudobdellovibrio</taxon>
    </lineage>
</organism>
<dbReference type="GO" id="GO:0005886">
    <property type="term" value="C:plasma membrane"/>
    <property type="evidence" value="ECO:0007669"/>
    <property type="project" value="UniProtKB-SubCell"/>
</dbReference>
<dbReference type="RefSeq" id="WP_015469444.1">
    <property type="nucleotide sequence ID" value="NC_020813.1"/>
</dbReference>
<keyword evidence="5 8" id="KW-1133">Transmembrane helix</keyword>
<accession>M4VP93</accession>
<dbReference type="GO" id="GO:0015031">
    <property type="term" value="P:protein transport"/>
    <property type="evidence" value="ECO:0007669"/>
    <property type="project" value="UniProtKB-KW"/>
</dbReference>
<evidence type="ECO:0000313" key="10">
    <source>
        <dbReference type="Proteomes" id="UP000012040"/>
    </source>
</evidence>
<dbReference type="InterPro" id="IPR003400">
    <property type="entry name" value="ExbD"/>
</dbReference>
<keyword evidence="6 8" id="KW-0472">Membrane</keyword>
<evidence type="ECO:0000256" key="6">
    <source>
        <dbReference type="ARBA" id="ARBA00023136"/>
    </source>
</evidence>
<comment type="similarity">
    <text evidence="2 7">Belongs to the ExbD/TolR family.</text>
</comment>
<dbReference type="STRING" id="1184267.A11Q_734"/>
<dbReference type="HOGENOM" id="CLU_120814_0_0_7"/>
<sequence length="201" mass="22488">MAIYKPGQRHRNHNLLKRRMNRRGVTAILSLTAMVDMFTVLAIFLLQNYNSTGEILYLPKEVTLPTANRVVDLKPALVVTVSTQEILIDTTPVATFAEVQASRTWVIPGLRDRAKEMIEKARLDQAAQLQNRVSNVVDQTLGNKTEDPNQWKKVTIQADKSVDYLTLKKIMYSIYEAGGGPINFAVAKDLSKDDATSNAEN</sequence>
<feature type="transmembrane region" description="Helical" evidence="8">
    <location>
        <begin position="25"/>
        <end position="46"/>
    </location>
</feature>
<dbReference type="GO" id="GO:0022857">
    <property type="term" value="F:transmembrane transporter activity"/>
    <property type="evidence" value="ECO:0007669"/>
    <property type="project" value="InterPro"/>
</dbReference>
<keyword evidence="7" id="KW-0653">Protein transport</keyword>
<gene>
    <name evidence="9" type="ORF">A11Q_734</name>
</gene>
<keyword evidence="7" id="KW-0813">Transport</keyword>
<dbReference type="Pfam" id="PF02472">
    <property type="entry name" value="ExbD"/>
    <property type="match status" value="1"/>
</dbReference>
<reference evidence="9 10" key="1">
    <citation type="journal article" date="2013" name="ISME J.">
        <title>By their genes ye shall know them: genomic signatures of predatory bacteria.</title>
        <authorList>
            <person name="Pasternak Z."/>
            <person name="Pietrokovski S."/>
            <person name="Rotem O."/>
            <person name="Gophna U."/>
            <person name="Lurie-Weinberger M.N."/>
            <person name="Jurkevitch E."/>
        </authorList>
    </citation>
    <scope>NUCLEOTIDE SEQUENCE [LARGE SCALE GENOMIC DNA]</scope>
    <source>
        <strain evidence="9 10">JSS</strain>
    </source>
</reference>
<keyword evidence="10" id="KW-1185">Reference proteome</keyword>
<dbReference type="eggNOG" id="COG0848">
    <property type="taxonomic scope" value="Bacteria"/>
</dbReference>
<evidence type="ECO:0000256" key="3">
    <source>
        <dbReference type="ARBA" id="ARBA00022475"/>
    </source>
</evidence>
<name>M4VP93_9BACT</name>
<keyword evidence="3" id="KW-1003">Cell membrane</keyword>
<evidence type="ECO:0000256" key="5">
    <source>
        <dbReference type="ARBA" id="ARBA00022989"/>
    </source>
</evidence>
<proteinExistence type="inferred from homology"/>
<dbReference type="OrthoDB" id="5292105at2"/>
<evidence type="ECO:0000256" key="1">
    <source>
        <dbReference type="ARBA" id="ARBA00004162"/>
    </source>
</evidence>
<comment type="subcellular location">
    <subcellularLocation>
        <location evidence="1">Cell membrane</location>
        <topology evidence="1">Single-pass membrane protein</topology>
    </subcellularLocation>
    <subcellularLocation>
        <location evidence="7">Cell membrane</location>
        <topology evidence="7">Single-pass type II membrane protein</topology>
    </subcellularLocation>
</comment>
<keyword evidence="4 7" id="KW-0812">Transmembrane</keyword>
<evidence type="ECO:0000256" key="8">
    <source>
        <dbReference type="SAM" id="Phobius"/>
    </source>
</evidence>
<dbReference type="AlphaFoldDB" id="M4VP93"/>
<evidence type="ECO:0000313" key="9">
    <source>
        <dbReference type="EMBL" id="AGH94954.1"/>
    </source>
</evidence>
<dbReference type="EMBL" id="CP003537">
    <property type="protein sequence ID" value="AGH94954.1"/>
    <property type="molecule type" value="Genomic_DNA"/>
</dbReference>
<dbReference type="Proteomes" id="UP000012040">
    <property type="component" value="Chromosome"/>
</dbReference>
<evidence type="ECO:0000256" key="4">
    <source>
        <dbReference type="ARBA" id="ARBA00022692"/>
    </source>
</evidence>
<evidence type="ECO:0000256" key="2">
    <source>
        <dbReference type="ARBA" id="ARBA00005811"/>
    </source>
</evidence>
<dbReference type="PATRIC" id="fig|1184267.3.peg.743"/>
<evidence type="ECO:0000256" key="7">
    <source>
        <dbReference type="RuleBase" id="RU003879"/>
    </source>
</evidence>